<dbReference type="PANTHER" id="PTHR23093:SF20">
    <property type="entry name" value="SIMILAR TO CHROMOSOME 3 OPEN READING FRAME 20"/>
    <property type="match status" value="1"/>
</dbReference>
<comment type="caution">
    <text evidence="4">The sequence shown here is derived from an EMBL/GenBank/DDBJ whole genome shotgun (WGS) entry which is preliminary data.</text>
</comment>
<dbReference type="PANTHER" id="PTHR23093">
    <property type="entry name" value="SIMILAR TO CHROMOSOME 3 OPEN READING FRAME 20"/>
    <property type="match status" value="1"/>
</dbReference>
<gene>
    <name evidence="4" type="ORF">DR999_PMT04645</name>
</gene>
<keyword evidence="1" id="KW-0175">Coiled coil</keyword>
<reference evidence="4 5" key="2">
    <citation type="submission" date="2019-04" db="EMBL/GenBank/DDBJ databases">
        <title>The genome sequence of big-headed turtle.</title>
        <authorList>
            <person name="Gong S."/>
        </authorList>
    </citation>
    <scope>NUCLEOTIDE SEQUENCE [LARGE SCALE GENOMIC DNA]</scope>
    <source>
        <strain evidence="4">DO16091913</strain>
        <tissue evidence="4">Muscle</tissue>
    </source>
</reference>
<feature type="region of interest" description="Disordered" evidence="2">
    <location>
        <begin position="522"/>
        <end position="586"/>
    </location>
</feature>
<sequence length="857" mass="96141">MSAKRSDAKLYEKFKVTAPEMLAQIIQVLALCHKLDIHVPRGVKNLFEFTWEELTVTTQRKAITGEYCPVVHLVPTMESSFSSTTYKSHTGRKSIPKGTMSEPSYLSPSAENQQILLKFQRRSVHLLSELLKLKMKVMIDSVTGCSSDEVTRKFLEAGQLLCPKNQEEAAELMAQAPKKRASHSTCKAIPISSTIQLIHQVSVSCLTFSLASKENKLPKAPGYPKFKPMQEVINVDHQNDPCPEARQKLREMCRHIEEEKAAMKAKGHTKPLIVRNYTTVLGSPSISPRKGGQMVPLPTEHKPKPPKLYFAFPDGTAFIFYPTGNIAACQFPMCCVGKTITLLFNNAPSLALLASFIADYQACVRYSFKASCSLALMMDLEGGAVRDRDGYLTHKWSWASKTQTLQSLEFQINEQLKLKVLGQNSITLSFSCLNETVNMSLSRAPCAHTPKADKRILAKASDSEAKEQQLERALEEIKKRFQKTVKQFINAILIASGMIPIEYPILEGAKYIKFKRKEPSSQAWAKRVKEERAPIASETKRPQKPPSRPIDQRIPPKPSRRPVDQRKPSSHLDTMTQPKPAPRVKTVSAAGARPASIWASSIADCPVVLRRLLSKQDAGLGCKCVVKIPFVTDLEFDKFISAPRKSDQILVIFVLSSQNPSYSPFLEWMLQSLYMEKQHGRPSPCVQCRCDPYRLLRYDMDSVMRRKPPLPPLLVRKHAVTPGMVLMYAGGKLLFGGCVFNGYGCSKKDLLKQIGQARLDCKMGHFLPESFKFSAIPVEDPDQDKLKSQQDSVETASEEPSLVPKRKDTSLSKLKILKTLTAMKCIFSMQEQQKQKKNPKPQIAQAKDSRKNSDTRK</sequence>
<evidence type="ECO:0000256" key="2">
    <source>
        <dbReference type="SAM" id="MobiDB-lite"/>
    </source>
</evidence>
<dbReference type="AlphaFoldDB" id="A0A4D9EYN5"/>
<accession>A0A4D9EYN5</accession>
<dbReference type="STRING" id="55544.A0A4D9EYN5"/>
<feature type="region of interest" description="Disordered" evidence="2">
    <location>
        <begin position="830"/>
        <end position="857"/>
    </location>
</feature>
<dbReference type="Pfam" id="PF14977">
    <property type="entry name" value="FAM194"/>
    <property type="match status" value="1"/>
</dbReference>
<feature type="region of interest" description="Disordered" evidence="2">
    <location>
        <begin position="780"/>
        <end position="807"/>
    </location>
</feature>
<feature type="domain" description="FAM194 C-terminal" evidence="3">
    <location>
        <begin position="303"/>
        <end position="496"/>
    </location>
</feature>
<dbReference type="EMBL" id="QXTE01000025">
    <property type="protein sequence ID" value="TFK12198.1"/>
    <property type="molecule type" value="Genomic_DNA"/>
</dbReference>
<feature type="compositionally biased region" description="Basic and acidic residues" evidence="2">
    <location>
        <begin position="527"/>
        <end position="541"/>
    </location>
</feature>
<protein>
    <submittedName>
        <fullName evidence="4">Gastrin-releasing peptide</fullName>
    </submittedName>
</protein>
<dbReference type="InterPro" id="IPR029281">
    <property type="entry name" value="FAM194_C"/>
</dbReference>
<reference evidence="4 5" key="1">
    <citation type="submission" date="2019-04" db="EMBL/GenBank/DDBJ databases">
        <title>Draft genome of the big-headed turtle Platysternon megacephalum.</title>
        <authorList>
            <person name="Gong S."/>
        </authorList>
    </citation>
    <scope>NUCLEOTIDE SEQUENCE [LARGE SCALE GENOMIC DNA]</scope>
    <source>
        <strain evidence="4">DO16091913</strain>
        <tissue evidence="4">Muscle</tissue>
    </source>
</reference>
<organism evidence="4 5">
    <name type="scientific">Platysternon megacephalum</name>
    <name type="common">big-headed turtle</name>
    <dbReference type="NCBI Taxonomy" id="55544"/>
    <lineage>
        <taxon>Eukaryota</taxon>
        <taxon>Metazoa</taxon>
        <taxon>Chordata</taxon>
        <taxon>Craniata</taxon>
        <taxon>Vertebrata</taxon>
        <taxon>Euteleostomi</taxon>
        <taxon>Archelosauria</taxon>
        <taxon>Testudinata</taxon>
        <taxon>Testudines</taxon>
        <taxon>Cryptodira</taxon>
        <taxon>Durocryptodira</taxon>
        <taxon>Testudinoidea</taxon>
        <taxon>Platysternidae</taxon>
        <taxon>Platysternon</taxon>
    </lineage>
</organism>
<feature type="region of interest" description="Disordered" evidence="2">
    <location>
        <begin position="83"/>
        <end position="106"/>
    </location>
</feature>
<evidence type="ECO:0000313" key="5">
    <source>
        <dbReference type="Proteomes" id="UP000297703"/>
    </source>
</evidence>
<evidence type="ECO:0000256" key="1">
    <source>
        <dbReference type="SAM" id="Coils"/>
    </source>
</evidence>
<proteinExistence type="predicted"/>
<evidence type="ECO:0000259" key="3">
    <source>
        <dbReference type="Pfam" id="PF14977"/>
    </source>
</evidence>
<feature type="coiled-coil region" evidence="1">
    <location>
        <begin position="460"/>
        <end position="487"/>
    </location>
</feature>
<dbReference type="Proteomes" id="UP000297703">
    <property type="component" value="Unassembled WGS sequence"/>
</dbReference>
<feature type="compositionally biased region" description="Basic and acidic residues" evidence="2">
    <location>
        <begin position="847"/>
        <end position="857"/>
    </location>
</feature>
<evidence type="ECO:0000313" key="4">
    <source>
        <dbReference type="EMBL" id="TFK12198.1"/>
    </source>
</evidence>
<keyword evidence="5" id="KW-1185">Reference proteome</keyword>
<dbReference type="OrthoDB" id="6351677at2759"/>
<name>A0A4D9EYN5_9SAUR</name>